<feature type="domain" description="Aminotransferase class I/classII large" evidence="6">
    <location>
        <begin position="31"/>
        <end position="383"/>
    </location>
</feature>
<dbReference type="InterPro" id="IPR015421">
    <property type="entry name" value="PyrdxlP-dep_Trfase_major"/>
</dbReference>
<dbReference type="InterPro" id="IPR015422">
    <property type="entry name" value="PyrdxlP-dep_Trfase_small"/>
</dbReference>
<comment type="similarity">
    <text evidence="5">Belongs to the class-II pyridoxal-phosphate-dependent aminotransferase family. MalY/PatB cystathionine beta-lyase subfamily.</text>
</comment>
<dbReference type="RefSeq" id="WP_113846161.1">
    <property type="nucleotide sequence ID" value="NZ_LEPB01000004.1"/>
</dbReference>
<evidence type="ECO:0000256" key="4">
    <source>
        <dbReference type="ARBA" id="ARBA00023239"/>
    </source>
</evidence>
<evidence type="ECO:0000313" key="8">
    <source>
        <dbReference type="Proteomes" id="UP000252797"/>
    </source>
</evidence>
<dbReference type="CDD" id="cd00609">
    <property type="entry name" value="AAT_like"/>
    <property type="match status" value="1"/>
</dbReference>
<evidence type="ECO:0000256" key="2">
    <source>
        <dbReference type="ARBA" id="ARBA00012224"/>
    </source>
</evidence>
<accession>A0A367CGP0</accession>
<evidence type="ECO:0000313" key="7">
    <source>
        <dbReference type="EMBL" id="RCA11542.1"/>
    </source>
</evidence>
<dbReference type="SUPFAM" id="SSF53383">
    <property type="entry name" value="PLP-dependent transferases"/>
    <property type="match status" value="1"/>
</dbReference>
<dbReference type="NCBIfam" id="TIGR04350">
    <property type="entry name" value="C_S_lyase_PatB"/>
    <property type="match status" value="1"/>
</dbReference>
<dbReference type="InterPro" id="IPR015424">
    <property type="entry name" value="PyrdxlP-dep_Trfase"/>
</dbReference>
<dbReference type="AlphaFoldDB" id="A0A367CGP0"/>
<proteinExistence type="inferred from homology"/>
<sequence>MNEFDKKIARRNTESVKWDSIAQTYHANDLLPLWVADMDFLSPTSVKQAFEKYVSHGLFGYSIISDELYQAVIDWEKEQHDVSLAKENITFTSGVLASLAVAIQTFTEVGDRILIHDPVYPPFASIVENNQRQLVRSKLIEKDHKFMMDFEDMEEKMITENVKVMILCNPHNPGGRVWTREELTKVAALCLKHDVLLFSDEIHQDLVFAPHTFTSMLTIDESLNDSLVVFTSATKTFNLAAIKNSMVFIKNPTLKAAFEKKLVMNQQHEVNTFGLIGTKAAYDTGSDWLSKLLPYLKNNAELAQDYFKENLPGVRVMIPEGTYLMWLDFSAYEEDDQTLEQLLVTKGKVVLNPGITFGPAGHSHMRLNLACPKEVLLDGLERIKKTFA</sequence>
<dbReference type="Pfam" id="PF00155">
    <property type="entry name" value="Aminotran_1_2"/>
    <property type="match status" value="1"/>
</dbReference>
<dbReference type="Gene3D" id="3.90.1150.10">
    <property type="entry name" value="Aspartate Aminotransferase, domain 1"/>
    <property type="match status" value="1"/>
</dbReference>
<name>A0A367CGP0_9ENTE</name>
<dbReference type="Proteomes" id="UP000252797">
    <property type="component" value="Unassembled WGS sequence"/>
</dbReference>
<dbReference type="GO" id="GO:0030170">
    <property type="term" value="F:pyridoxal phosphate binding"/>
    <property type="evidence" value="ECO:0007669"/>
    <property type="project" value="InterPro"/>
</dbReference>
<dbReference type="GO" id="GO:0047804">
    <property type="term" value="F:cysteine-S-conjugate beta-lyase activity"/>
    <property type="evidence" value="ECO:0007669"/>
    <property type="project" value="UniProtKB-EC"/>
</dbReference>
<keyword evidence="4 7" id="KW-0456">Lyase</keyword>
<evidence type="ECO:0000256" key="3">
    <source>
        <dbReference type="ARBA" id="ARBA00022898"/>
    </source>
</evidence>
<comment type="caution">
    <text evidence="7">The sequence shown here is derived from an EMBL/GenBank/DDBJ whole genome shotgun (WGS) entry which is preliminary data.</text>
</comment>
<dbReference type="EMBL" id="LEPB01000004">
    <property type="protein sequence ID" value="RCA11542.1"/>
    <property type="molecule type" value="Genomic_DNA"/>
</dbReference>
<dbReference type="PANTHER" id="PTHR43525">
    <property type="entry name" value="PROTEIN MALY"/>
    <property type="match status" value="1"/>
</dbReference>
<dbReference type="InterPro" id="IPR051798">
    <property type="entry name" value="Class-II_PLP-Dep_Aminotrans"/>
</dbReference>
<dbReference type="InterPro" id="IPR004839">
    <property type="entry name" value="Aminotransferase_I/II_large"/>
</dbReference>
<evidence type="ECO:0000256" key="1">
    <source>
        <dbReference type="ARBA" id="ARBA00001933"/>
    </source>
</evidence>
<reference evidence="7 8" key="1">
    <citation type="submission" date="2015-06" db="EMBL/GenBank/DDBJ databases">
        <title>The Genome Sequence of Enterococcus durans 4EA1.</title>
        <authorList>
            <consortium name="The Broad Institute Genomics Platform"/>
            <consortium name="The Broad Institute Genome Sequencing Center for Infectious Disease"/>
            <person name="Earl A.M."/>
            <person name="Van Tyne D."/>
            <person name="Lebreton F."/>
            <person name="Saavedra J.T."/>
            <person name="Gilmore M.S."/>
            <person name="Manson Mcguire A."/>
            <person name="Clock S."/>
            <person name="Crupain M."/>
            <person name="Rangan U."/>
            <person name="Young S."/>
            <person name="Abouelleil A."/>
            <person name="Cao P."/>
            <person name="Chapman S.B."/>
            <person name="Griggs A."/>
            <person name="Priest M."/>
            <person name="Shea T."/>
            <person name="Wortman J."/>
            <person name="Nusbaum C."/>
            <person name="Birren B."/>
        </authorList>
    </citation>
    <scope>NUCLEOTIDE SEQUENCE [LARGE SCALE GENOMIC DNA]</scope>
    <source>
        <strain evidence="7 8">4EA1</strain>
    </source>
</reference>
<dbReference type="STRING" id="53345.LIU_12020"/>
<comment type="cofactor">
    <cofactor evidence="1">
        <name>pyridoxal 5'-phosphate</name>
        <dbReference type="ChEBI" id="CHEBI:597326"/>
    </cofactor>
</comment>
<dbReference type="EC" id="4.4.1.13" evidence="2"/>
<protein>
    <recommendedName>
        <fullName evidence="2">cysteine-S-conjugate beta-lyase</fullName>
        <ecNumber evidence="2">4.4.1.13</ecNumber>
    </recommendedName>
</protein>
<gene>
    <name evidence="7" type="ORF">EA71_02307</name>
</gene>
<dbReference type="Gene3D" id="3.40.640.10">
    <property type="entry name" value="Type I PLP-dependent aspartate aminotransferase-like (Major domain)"/>
    <property type="match status" value="1"/>
</dbReference>
<keyword evidence="3" id="KW-0663">Pyridoxal phosphate</keyword>
<dbReference type="InterPro" id="IPR027619">
    <property type="entry name" value="C-S_lyase_PatB-like"/>
</dbReference>
<evidence type="ECO:0000256" key="5">
    <source>
        <dbReference type="ARBA" id="ARBA00037974"/>
    </source>
</evidence>
<dbReference type="PANTHER" id="PTHR43525:SF1">
    <property type="entry name" value="PROTEIN MALY"/>
    <property type="match status" value="1"/>
</dbReference>
<organism evidence="7 8">
    <name type="scientific">Enterococcus durans</name>
    <dbReference type="NCBI Taxonomy" id="53345"/>
    <lineage>
        <taxon>Bacteria</taxon>
        <taxon>Bacillati</taxon>
        <taxon>Bacillota</taxon>
        <taxon>Bacilli</taxon>
        <taxon>Lactobacillales</taxon>
        <taxon>Enterococcaceae</taxon>
        <taxon>Enterococcus</taxon>
    </lineage>
</organism>
<evidence type="ECO:0000259" key="6">
    <source>
        <dbReference type="Pfam" id="PF00155"/>
    </source>
</evidence>